<accession>A0AAD9LZI8</accession>
<sequence length="113" mass="12424">MHPVGPNTRRRPAGQLPYAMLLSGAWSSWFIAIFPRLTEFPPPGAAKASQSHSSRSNLSLTCLFPDNQLLWLTRSDGSYMSTVCSRHASSRLFANCWVLPPSLLGDQSAVPHD</sequence>
<name>A0AAD9LZI8_9PEZI</name>
<evidence type="ECO:0000313" key="1">
    <source>
        <dbReference type="EMBL" id="KAK2028391.1"/>
    </source>
</evidence>
<dbReference type="Proteomes" id="UP001232148">
    <property type="component" value="Unassembled WGS sequence"/>
</dbReference>
<protein>
    <submittedName>
        <fullName evidence="1">Uncharacterized protein</fullName>
    </submittedName>
</protein>
<gene>
    <name evidence="1" type="ORF">LX32DRAFT_403985</name>
</gene>
<reference evidence="1" key="1">
    <citation type="submission" date="2021-06" db="EMBL/GenBank/DDBJ databases">
        <title>Comparative genomics, transcriptomics and evolutionary studies reveal genomic signatures of adaptation to plant cell wall in hemibiotrophic fungi.</title>
        <authorList>
            <consortium name="DOE Joint Genome Institute"/>
            <person name="Baroncelli R."/>
            <person name="Diaz J.F."/>
            <person name="Benocci T."/>
            <person name="Peng M."/>
            <person name="Battaglia E."/>
            <person name="Haridas S."/>
            <person name="Andreopoulos W."/>
            <person name="Labutti K."/>
            <person name="Pangilinan J."/>
            <person name="Floch G.L."/>
            <person name="Makela M.R."/>
            <person name="Henrissat B."/>
            <person name="Grigoriev I.V."/>
            <person name="Crouch J.A."/>
            <person name="De Vries R.P."/>
            <person name="Sukno S.A."/>
            <person name="Thon M.R."/>
        </authorList>
    </citation>
    <scope>NUCLEOTIDE SEQUENCE</scope>
    <source>
        <strain evidence="1">MAFF235873</strain>
    </source>
</reference>
<organism evidence="1 2">
    <name type="scientific">Colletotrichum zoysiae</name>
    <dbReference type="NCBI Taxonomy" id="1216348"/>
    <lineage>
        <taxon>Eukaryota</taxon>
        <taxon>Fungi</taxon>
        <taxon>Dikarya</taxon>
        <taxon>Ascomycota</taxon>
        <taxon>Pezizomycotina</taxon>
        <taxon>Sordariomycetes</taxon>
        <taxon>Hypocreomycetidae</taxon>
        <taxon>Glomerellales</taxon>
        <taxon>Glomerellaceae</taxon>
        <taxon>Colletotrichum</taxon>
        <taxon>Colletotrichum graminicola species complex</taxon>
    </lineage>
</organism>
<dbReference type="AlphaFoldDB" id="A0AAD9LZI8"/>
<proteinExistence type="predicted"/>
<comment type="caution">
    <text evidence="1">The sequence shown here is derived from an EMBL/GenBank/DDBJ whole genome shotgun (WGS) entry which is preliminary data.</text>
</comment>
<keyword evidence="2" id="KW-1185">Reference proteome</keyword>
<evidence type="ECO:0000313" key="2">
    <source>
        <dbReference type="Proteomes" id="UP001232148"/>
    </source>
</evidence>
<dbReference type="EMBL" id="MU842879">
    <property type="protein sequence ID" value="KAK2028391.1"/>
    <property type="molecule type" value="Genomic_DNA"/>
</dbReference>